<comment type="caution">
    <text evidence="1">The sequence shown here is derived from an EMBL/GenBank/DDBJ whole genome shotgun (WGS) entry which is preliminary data.</text>
</comment>
<organism evidence="1 2">
    <name type="scientific">Fasciola gigantica</name>
    <name type="common">Giant liver fluke</name>
    <dbReference type="NCBI Taxonomy" id="46835"/>
    <lineage>
        <taxon>Eukaryota</taxon>
        <taxon>Metazoa</taxon>
        <taxon>Spiralia</taxon>
        <taxon>Lophotrochozoa</taxon>
        <taxon>Platyhelminthes</taxon>
        <taxon>Trematoda</taxon>
        <taxon>Digenea</taxon>
        <taxon>Plagiorchiida</taxon>
        <taxon>Echinostomata</taxon>
        <taxon>Echinostomatoidea</taxon>
        <taxon>Fasciolidae</taxon>
        <taxon>Fasciola</taxon>
    </lineage>
</organism>
<keyword evidence="2" id="KW-1185">Reference proteome</keyword>
<gene>
    <name evidence="1" type="ORF">FGIG_10031</name>
</gene>
<evidence type="ECO:0000313" key="1">
    <source>
        <dbReference type="EMBL" id="TPP58939.1"/>
    </source>
</evidence>
<reference evidence="1 2" key="1">
    <citation type="submission" date="2019-04" db="EMBL/GenBank/DDBJ databases">
        <title>Annotation for the trematode Fasciola gigantica.</title>
        <authorList>
            <person name="Choi Y.-J."/>
        </authorList>
    </citation>
    <scope>NUCLEOTIDE SEQUENCE [LARGE SCALE GENOMIC DNA]</scope>
    <source>
        <strain evidence="1">Uganda_cow_1</strain>
    </source>
</reference>
<accession>A0A504YFD1</accession>
<evidence type="ECO:0000313" key="2">
    <source>
        <dbReference type="Proteomes" id="UP000316759"/>
    </source>
</evidence>
<dbReference type="EMBL" id="SUNJ01011369">
    <property type="protein sequence ID" value="TPP58939.1"/>
    <property type="molecule type" value="Genomic_DNA"/>
</dbReference>
<dbReference type="Proteomes" id="UP000316759">
    <property type="component" value="Unassembled WGS sequence"/>
</dbReference>
<sequence>MEAKPDQFIECFIAEQNLVGIGIGFFLCQYVNAQSRSLVLLRPF</sequence>
<dbReference type="OrthoDB" id="10267175at2759"/>
<protein>
    <submittedName>
        <fullName evidence="1">Uncharacterized protein</fullName>
    </submittedName>
</protein>
<proteinExistence type="predicted"/>
<dbReference type="AlphaFoldDB" id="A0A504YFD1"/>
<name>A0A504YFD1_FASGI</name>